<dbReference type="Proteomes" id="UP000233766">
    <property type="component" value="Unassembled WGS sequence"/>
</dbReference>
<proteinExistence type="predicted"/>
<keyword evidence="3" id="KW-1185">Reference proteome</keyword>
<comment type="caution">
    <text evidence="2">The sequence shown here is derived from an EMBL/GenBank/DDBJ whole genome shotgun (WGS) entry which is preliminary data.</text>
</comment>
<evidence type="ECO:0000256" key="1">
    <source>
        <dbReference type="SAM" id="SignalP"/>
    </source>
</evidence>
<accession>A0A2N3V8E0</accession>
<dbReference type="PROSITE" id="PS51257">
    <property type="entry name" value="PROKAR_LIPOPROTEIN"/>
    <property type="match status" value="1"/>
</dbReference>
<dbReference type="InterPro" id="IPR024520">
    <property type="entry name" value="DUF3558"/>
</dbReference>
<dbReference type="OrthoDB" id="4563594at2"/>
<dbReference type="EMBL" id="PJMW01000002">
    <property type="protein sequence ID" value="PKV77883.1"/>
    <property type="molecule type" value="Genomic_DNA"/>
</dbReference>
<dbReference type="Pfam" id="PF12079">
    <property type="entry name" value="DUF3558"/>
    <property type="match status" value="1"/>
</dbReference>
<reference evidence="2 3" key="1">
    <citation type="submission" date="2017-12" db="EMBL/GenBank/DDBJ databases">
        <title>Sequencing the genomes of 1000 Actinobacteria strains.</title>
        <authorList>
            <person name="Klenk H.-P."/>
        </authorList>
    </citation>
    <scope>NUCLEOTIDE SEQUENCE [LARGE SCALE GENOMIC DNA]</scope>
    <source>
        <strain evidence="2 3">DSM 44489</strain>
    </source>
</reference>
<name>A0A2N3V8E0_9NOCA</name>
<evidence type="ECO:0000313" key="2">
    <source>
        <dbReference type="EMBL" id="PKV77883.1"/>
    </source>
</evidence>
<evidence type="ECO:0000313" key="3">
    <source>
        <dbReference type="Proteomes" id="UP000233766"/>
    </source>
</evidence>
<feature type="signal peptide" evidence="1">
    <location>
        <begin position="1"/>
        <end position="17"/>
    </location>
</feature>
<feature type="chain" id="PRO_5038971746" evidence="1">
    <location>
        <begin position="18"/>
        <end position="188"/>
    </location>
</feature>
<gene>
    <name evidence="2" type="ORF">ATK86_2236</name>
</gene>
<sequence length="188" mass="19825">MRSVVVMRAVVCGVVGAGVLAGCGGTEEGSAGPVTTARDPDSVELFNPCRGALSDEVLMSVGLDPATKGVLTDPPGGPSAWRVCDWMPIDDRYGSGSRSVSVFSTSFTLDQARQKESATVIGETMVNSRAGLISKEKSDRESCYVSFEAEQGMFEINVAWLSTEGLHIGDTCEMASKYAAALEPHLPK</sequence>
<organism evidence="2 3">
    <name type="scientific">Nocardia fluminea</name>
    <dbReference type="NCBI Taxonomy" id="134984"/>
    <lineage>
        <taxon>Bacteria</taxon>
        <taxon>Bacillati</taxon>
        <taxon>Actinomycetota</taxon>
        <taxon>Actinomycetes</taxon>
        <taxon>Mycobacteriales</taxon>
        <taxon>Nocardiaceae</taxon>
        <taxon>Nocardia</taxon>
    </lineage>
</organism>
<dbReference type="AlphaFoldDB" id="A0A2N3V8E0"/>
<keyword evidence="1" id="KW-0732">Signal</keyword>
<protein>
    <submittedName>
        <fullName evidence="2">Uncharacterized protein DUF3558</fullName>
    </submittedName>
</protein>